<evidence type="ECO:0000256" key="10">
    <source>
        <dbReference type="ARBA" id="ARBA00022723"/>
    </source>
</evidence>
<feature type="active site" description="Nucleophile" evidence="19">
    <location>
        <position position="169"/>
    </location>
</feature>
<evidence type="ECO:0000256" key="1">
    <source>
        <dbReference type="ARBA" id="ARBA00000111"/>
    </source>
</evidence>
<evidence type="ECO:0000256" key="7">
    <source>
        <dbReference type="ARBA" id="ARBA00013278"/>
    </source>
</evidence>
<evidence type="ECO:0000256" key="16">
    <source>
        <dbReference type="ARBA" id="ARBA00023136"/>
    </source>
</evidence>
<feature type="binding site" description="in dimeric form" evidence="20">
    <location>
        <position position="209"/>
    </location>
    <ligand>
        <name>Ca(2+)</name>
        <dbReference type="ChEBI" id="CHEBI:29108"/>
        <label>1</label>
    </ligand>
</feature>
<reference evidence="21" key="1">
    <citation type="submission" date="2021-09" db="EMBL/GenBank/DDBJ databases">
        <title>Fulvivirga sp. isolated from coastal sediment.</title>
        <authorList>
            <person name="Yu H."/>
        </authorList>
    </citation>
    <scope>NUCLEOTIDE SEQUENCE</scope>
    <source>
        <strain evidence="21">1062</strain>
    </source>
</reference>
<keyword evidence="11" id="KW-0732">Signal</keyword>
<keyword evidence="13 20" id="KW-0106">Calcium</keyword>
<evidence type="ECO:0000256" key="20">
    <source>
        <dbReference type="PIRSR" id="PIRSR603187-2"/>
    </source>
</evidence>
<sequence length="298" mass="35279">MNYVLSFLLLMTLAIESSGQDQPIFNDYKLFKSLSERWEIDTSDVLGNFRITPYQPIYVLLARFSSNPNRMPTSLNPEYSLEEEIPINATELKFQISLKTKIVRGFILPNLDIWAAYTQKSHWQLYNGELSRPFRETNYEPELILNYRMNLPILGFRARVAGIAFNHQSNGRSLPLSRSWNRIVFHMALEREYWQIYLKPWIRLNDEDDENPRITDYYGRMQAIVSRRYREHLFTLDATHSMRFGNNNRGSIRIDWAFPIEGFLRGRIEIFEGYGETLIDYNHRQFVIGAGLSLVEWR</sequence>
<comment type="caution">
    <text evidence="21">The sequence shown here is derived from an EMBL/GenBank/DDBJ whole genome shotgun (WGS) entry which is preliminary data.</text>
</comment>
<organism evidence="21 22">
    <name type="scientific">Fulvivirga sedimenti</name>
    <dbReference type="NCBI Taxonomy" id="2879465"/>
    <lineage>
        <taxon>Bacteria</taxon>
        <taxon>Pseudomonadati</taxon>
        <taxon>Bacteroidota</taxon>
        <taxon>Cytophagia</taxon>
        <taxon>Cytophagales</taxon>
        <taxon>Fulvivirgaceae</taxon>
        <taxon>Fulvivirga</taxon>
    </lineage>
</organism>
<evidence type="ECO:0000256" key="14">
    <source>
        <dbReference type="ARBA" id="ARBA00022963"/>
    </source>
</evidence>
<dbReference type="EMBL" id="JAIXNE010000009">
    <property type="protein sequence ID" value="MCA6079096.1"/>
    <property type="molecule type" value="Genomic_DNA"/>
</dbReference>
<evidence type="ECO:0000256" key="3">
    <source>
        <dbReference type="ARBA" id="ARBA00004571"/>
    </source>
</evidence>
<keyword evidence="22" id="KW-1185">Reference proteome</keyword>
<keyword evidence="15" id="KW-0443">Lipid metabolism</keyword>
<keyword evidence="10 20" id="KW-0479">Metal-binding</keyword>
<protein>
    <recommendedName>
        <fullName evidence="18">Phosphatidylcholine 1-acylhydrolase</fullName>
        <ecNumber evidence="6">3.1.1.32</ecNumber>
        <ecNumber evidence="7">3.1.1.4</ecNumber>
    </recommendedName>
</protein>
<evidence type="ECO:0000256" key="15">
    <source>
        <dbReference type="ARBA" id="ARBA00023098"/>
    </source>
</evidence>
<evidence type="ECO:0000256" key="11">
    <source>
        <dbReference type="ARBA" id="ARBA00022729"/>
    </source>
</evidence>
<feature type="binding site" description="in dimeric form" evidence="20">
    <location>
        <position position="172"/>
    </location>
    <ligand>
        <name>Ca(2+)</name>
        <dbReference type="ChEBI" id="CHEBI:29108"/>
        <label>2</label>
    </ligand>
</feature>
<comment type="similarity">
    <text evidence="4">Belongs to the phospholipase A1 family.</text>
</comment>
<evidence type="ECO:0000313" key="21">
    <source>
        <dbReference type="EMBL" id="MCA6079096.1"/>
    </source>
</evidence>
<comment type="cofactor">
    <cofactor evidence="20">
        <name>Ca(2+)</name>
        <dbReference type="ChEBI" id="CHEBI:29108"/>
    </cofactor>
    <text evidence="20">Binds 1 Ca(2+) ion per monomer.</text>
</comment>
<comment type="catalytic activity">
    <reaction evidence="1">
        <text>a 1,2-diacyl-sn-glycero-3-phosphocholine + H2O = a 2-acyl-sn-glycero-3-phosphocholine + a fatty acid + H(+)</text>
        <dbReference type="Rhea" id="RHEA:18689"/>
        <dbReference type="ChEBI" id="CHEBI:15377"/>
        <dbReference type="ChEBI" id="CHEBI:15378"/>
        <dbReference type="ChEBI" id="CHEBI:28868"/>
        <dbReference type="ChEBI" id="CHEBI:57643"/>
        <dbReference type="ChEBI" id="CHEBI:57875"/>
        <dbReference type="EC" id="3.1.1.32"/>
    </reaction>
</comment>
<dbReference type="GO" id="GO:0005509">
    <property type="term" value="F:calcium ion binding"/>
    <property type="evidence" value="ECO:0007669"/>
    <property type="project" value="TreeGrafter"/>
</dbReference>
<comment type="subunit">
    <text evidence="5">Homodimer; dimerization is reversible, and the dimeric form is the active one.</text>
</comment>
<evidence type="ECO:0000256" key="8">
    <source>
        <dbReference type="ARBA" id="ARBA00022452"/>
    </source>
</evidence>
<keyword evidence="9" id="KW-0812">Transmembrane</keyword>
<evidence type="ECO:0000256" key="13">
    <source>
        <dbReference type="ARBA" id="ARBA00022837"/>
    </source>
</evidence>
<evidence type="ECO:0000256" key="17">
    <source>
        <dbReference type="ARBA" id="ARBA00023237"/>
    </source>
</evidence>
<evidence type="ECO:0000313" key="22">
    <source>
        <dbReference type="Proteomes" id="UP001139409"/>
    </source>
</evidence>
<dbReference type="CDD" id="cd00541">
    <property type="entry name" value="OMPLA"/>
    <property type="match status" value="1"/>
</dbReference>
<evidence type="ECO:0000256" key="2">
    <source>
        <dbReference type="ARBA" id="ARBA00001604"/>
    </source>
</evidence>
<comment type="catalytic activity">
    <reaction evidence="2">
        <text>a 1,2-diacyl-sn-glycero-3-phosphocholine + H2O = a 1-acyl-sn-glycero-3-phosphocholine + a fatty acid + H(+)</text>
        <dbReference type="Rhea" id="RHEA:15801"/>
        <dbReference type="ChEBI" id="CHEBI:15377"/>
        <dbReference type="ChEBI" id="CHEBI:15378"/>
        <dbReference type="ChEBI" id="CHEBI:28868"/>
        <dbReference type="ChEBI" id="CHEBI:57643"/>
        <dbReference type="ChEBI" id="CHEBI:58168"/>
        <dbReference type="EC" id="3.1.1.4"/>
    </reaction>
</comment>
<evidence type="ECO:0000256" key="4">
    <source>
        <dbReference type="ARBA" id="ARBA00010525"/>
    </source>
</evidence>
<comment type="subcellular location">
    <subcellularLocation>
        <location evidence="3">Cell outer membrane</location>
        <topology evidence="3">Multi-pass membrane protein</topology>
    </subcellularLocation>
</comment>
<gene>
    <name evidence="21" type="ORF">LDX50_29765</name>
</gene>
<evidence type="ECO:0000256" key="18">
    <source>
        <dbReference type="ARBA" id="ARBA00032375"/>
    </source>
</evidence>
<name>A0A9X1L3A6_9BACT</name>
<dbReference type="InterPro" id="IPR003187">
    <property type="entry name" value="PLipase_A1"/>
</dbReference>
<evidence type="ECO:0000256" key="19">
    <source>
        <dbReference type="PIRSR" id="PIRSR603187-1"/>
    </source>
</evidence>
<dbReference type="GO" id="GO:0004623">
    <property type="term" value="F:phospholipase A2 activity"/>
    <property type="evidence" value="ECO:0007669"/>
    <property type="project" value="UniProtKB-EC"/>
</dbReference>
<proteinExistence type="inferred from homology"/>
<keyword evidence="16" id="KW-0472">Membrane</keyword>
<dbReference type="AlphaFoldDB" id="A0A9X1L3A6"/>
<feature type="binding site" description="in dimeric form" evidence="20">
    <location>
        <position position="177"/>
    </location>
    <ligand>
        <name>Ca(2+)</name>
        <dbReference type="ChEBI" id="CHEBI:29108"/>
        <label>1</label>
    </ligand>
</feature>
<keyword evidence="17" id="KW-0998">Cell outer membrane</keyword>
<dbReference type="Gene3D" id="2.40.230.10">
    <property type="entry name" value="Phospholipase A1"/>
    <property type="match status" value="1"/>
</dbReference>
<keyword evidence="14" id="KW-0442">Lipid degradation</keyword>
<dbReference type="PANTHER" id="PTHR40457">
    <property type="entry name" value="PHOSPHOLIPASE A1"/>
    <property type="match status" value="1"/>
</dbReference>
<dbReference type="PANTHER" id="PTHR40457:SF1">
    <property type="entry name" value="PHOSPHOLIPASE A1"/>
    <property type="match status" value="1"/>
</dbReference>
<dbReference type="EC" id="3.1.1.4" evidence="7"/>
<feature type="active site" description="Proton acceptor" evidence="19">
    <location>
        <position position="167"/>
    </location>
</feature>
<dbReference type="PRINTS" id="PR01486">
    <property type="entry name" value="PHPHLIPASEA1"/>
</dbReference>
<dbReference type="RefSeq" id="WP_225699958.1">
    <property type="nucleotide sequence ID" value="NZ_JAIXNE010000009.1"/>
</dbReference>
<evidence type="ECO:0000256" key="6">
    <source>
        <dbReference type="ARBA" id="ARBA00013179"/>
    </source>
</evidence>
<dbReference type="GO" id="GO:0016042">
    <property type="term" value="P:lipid catabolic process"/>
    <property type="evidence" value="ECO:0007669"/>
    <property type="project" value="UniProtKB-KW"/>
</dbReference>
<accession>A0A9X1L3A6</accession>
<dbReference type="InterPro" id="IPR036541">
    <property type="entry name" value="PLipase_A1_sf"/>
</dbReference>
<dbReference type="Proteomes" id="UP001139409">
    <property type="component" value="Unassembled WGS sequence"/>
</dbReference>
<keyword evidence="8" id="KW-1134">Transmembrane beta strand</keyword>
<dbReference type="EC" id="3.1.1.32" evidence="6"/>
<dbReference type="GO" id="GO:0008970">
    <property type="term" value="F:phospholipase A1 activity"/>
    <property type="evidence" value="ECO:0007669"/>
    <property type="project" value="UniProtKB-EC"/>
</dbReference>
<keyword evidence="12" id="KW-0378">Hydrolase</keyword>
<dbReference type="Pfam" id="PF02253">
    <property type="entry name" value="PLA1"/>
    <property type="match status" value="1"/>
</dbReference>
<evidence type="ECO:0000256" key="5">
    <source>
        <dbReference type="ARBA" id="ARBA00011702"/>
    </source>
</evidence>
<dbReference type="GO" id="GO:0009279">
    <property type="term" value="C:cell outer membrane"/>
    <property type="evidence" value="ECO:0007669"/>
    <property type="project" value="UniProtKB-SubCell"/>
</dbReference>
<evidence type="ECO:0000256" key="12">
    <source>
        <dbReference type="ARBA" id="ARBA00022801"/>
    </source>
</evidence>
<dbReference type="SUPFAM" id="SSF56931">
    <property type="entry name" value="Outer membrane phospholipase A (OMPLA)"/>
    <property type="match status" value="1"/>
</dbReference>
<feature type="binding site" description="in dimeric form" evidence="20">
    <location>
        <position position="131"/>
    </location>
    <ligand>
        <name>Ca(2+)</name>
        <dbReference type="ChEBI" id="CHEBI:29108"/>
        <label>1</label>
    </ligand>
</feature>
<evidence type="ECO:0000256" key="9">
    <source>
        <dbReference type="ARBA" id="ARBA00022692"/>
    </source>
</evidence>